<dbReference type="Proteomes" id="UP001524473">
    <property type="component" value="Unassembled WGS sequence"/>
</dbReference>
<sequence>MRKKSGFLSLDDSGDRFLQESVPDKRFVSTDLPGDAERYFSKNGGGLQIFSAALLHVYAEQPV</sequence>
<protein>
    <submittedName>
        <fullName evidence="1">Uncharacterized protein</fullName>
    </submittedName>
</protein>
<name>A0ABT1RVK9_9FIRM</name>
<dbReference type="EMBL" id="JANFZH010000003">
    <property type="protein sequence ID" value="MCQ4838699.1"/>
    <property type="molecule type" value="Genomic_DNA"/>
</dbReference>
<evidence type="ECO:0000313" key="1">
    <source>
        <dbReference type="EMBL" id="MCQ4838699.1"/>
    </source>
</evidence>
<reference evidence="1 2" key="1">
    <citation type="submission" date="2022-06" db="EMBL/GenBank/DDBJ databases">
        <title>Isolation of gut microbiota from human fecal samples.</title>
        <authorList>
            <person name="Pamer E.G."/>
            <person name="Barat B."/>
            <person name="Waligurski E."/>
            <person name="Medina S."/>
            <person name="Paddock L."/>
            <person name="Mostad J."/>
        </authorList>
    </citation>
    <scope>NUCLEOTIDE SEQUENCE [LARGE SCALE GENOMIC DNA]</scope>
    <source>
        <strain evidence="1 2">DFI.9.73</strain>
    </source>
</reference>
<accession>A0ABT1RVK9</accession>
<comment type="caution">
    <text evidence="1">The sequence shown here is derived from an EMBL/GenBank/DDBJ whole genome shotgun (WGS) entry which is preliminary data.</text>
</comment>
<organism evidence="1 2">
    <name type="scientific">Neglectibacter timonensis</name>
    <dbReference type="NCBI Taxonomy" id="1776382"/>
    <lineage>
        <taxon>Bacteria</taxon>
        <taxon>Bacillati</taxon>
        <taxon>Bacillota</taxon>
        <taxon>Clostridia</taxon>
        <taxon>Eubacteriales</taxon>
        <taxon>Oscillospiraceae</taxon>
        <taxon>Neglectibacter</taxon>
    </lineage>
</organism>
<dbReference type="GeneID" id="90533870"/>
<evidence type="ECO:0000313" key="2">
    <source>
        <dbReference type="Proteomes" id="UP001524473"/>
    </source>
</evidence>
<proteinExistence type="predicted"/>
<keyword evidence="2" id="KW-1185">Reference proteome</keyword>
<gene>
    <name evidence="1" type="ORF">NE695_02075</name>
</gene>
<dbReference type="RefSeq" id="WP_066867319.1">
    <property type="nucleotide sequence ID" value="NZ_CABKVV010000014.1"/>
</dbReference>